<dbReference type="RefSeq" id="WP_165232767.1">
    <property type="nucleotide sequence ID" value="NZ_CP049257.1"/>
</dbReference>
<protein>
    <submittedName>
        <fullName evidence="2">ANTAR domain-containing protein</fullName>
    </submittedName>
</protein>
<evidence type="ECO:0000259" key="1">
    <source>
        <dbReference type="PROSITE" id="PS50921"/>
    </source>
</evidence>
<accession>A0A6G6WDE9</accession>
<feature type="domain" description="ANTAR" evidence="1">
    <location>
        <begin position="19"/>
        <end position="80"/>
    </location>
</feature>
<name>A0A6G6WDE9_9ACTN</name>
<dbReference type="Gene3D" id="1.10.10.10">
    <property type="entry name" value="Winged helix-like DNA-binding domain superfamily/Winged helix DNA-binding domain"/>
    <property type="match status" value="1"/>
</dbReference>
<dbReference type="AlphaFoldDB" id="A0A6G6WDE9"/>
<dbReference type="SMART" id="SM01012">
    <property type="entry name" value="ANTAR"/>
    <property type="match status" value="1"/>
</dbReference>
<dbReference type="InterPro" id="IPR036388">
    <property type="entry name" value="WH-like_DNA-bd_sf"/>
</dbReference>
<dbReference type="KEGG" id="nano:G5V58_11880"/>
<dbReference type="PROSITE" id="PS50921">
    <property type="entry name" value="ANTAR"/>
    <property type="match status" value="1"/>
</dbReference>
<dbReference type="InterPro" id="IPR005561">
    <property type="entry name" value="ANTAR"/>
</dbReference>
<dbReference type="Pfam" id="PF03861">
    <property type="entry name" value="ANTAR"/>
    <property type="match status" value="1"/>
</dbReference>
<dbReference type="GO" id="GO:0003723">
    <property type="term" value="F:RNA binding"/>
    <property type="evidence" value="ECO:0007669"/>
    <property type="project" value="InterPro"/>
</dbReference>
<sequence>MSTRFNRSGPSAAPTRASVDELENEIRHLKSALTGRAVIDQAKGVLMRHFGVDAETAFQVLVRWSSHTNHRVSALALEVNGAASQGADAVAVLVRDVHRRRGEDHQVSGP</sequence>
<proteinExistence type="predicted"/>
<keyword evidence="3" id="KW-1185">Reference proteome</keyword>
<gene>
    <name evidence="2" type="ORF">G5V58_11880</name>
</gene>
<dbReference type="EMBL" id="CP049257">
    <property type="protein sequence ID" value="QIG43371.1"/>
    <property type="molecule type" value="Genomic_DNA"/>
</dbReference>
<dbReference type="Proteomes" id="UP000502996">
    <property type="component" value="Chromosome"/>
</dbReference>
<reference evidence="2 3" key="1">
    <citation type="submission" date="2020-02" db="EMBL/GenBank/DDBJ databases">
        <title>Full genome sequence of Nocardioides sp. R-3366.</title>
        <authorList>
            <person name="Im W.-T."/>
        </authorList>
    </citation>
    <scope>NUCLEOTIDE SEQUENCE [LARGE SCALE GENOMIC DNA]</scope>
    <source>
        <strain evidence="2 3">R-3366</strain>
    </source>
</reference>
<dbReference type="SUPFAM" id="SSF52172">
    <property type="entry name" value="CheY-like"/>
    <property type="match status" value="1"/>
</dbReference>
<evidence type="ECO:0000313" key="3">
    <source>
        <dbReference type="Proteomes" id="UP000502996"/>
    </source>
</evidence>
<dbReference type="InterPro" id="IPR011006">
    <property type="entry name" value="CheY-like_superfamily"/>
</dbReference>
<evidence type="ECO:0000313" key="2">
    <source>
        <dbReference type="EMBL" id="QIG43371.1"/>
    </source>
</evidence>
<organism evidence="2 3">
    <name type="scientific">Nocardioides anomalus</name>
    <dbReference type="NCBI Taxonomy" id="2712223"/>
    <lineage>
        <taxon>Bacteria</taxon>
        <taxon>Bacillati</taxon>
        <taxon>Actinomycetota</taxon>
        <taxon>Actinomycetes</taxon>
        <taxon>Propionibacteriales</taxon>
        <taxon>Nocardioidaceae</taxon>
        <taxon>Nocardioides</taxon>
    </lineage>
</organism>